<sequence length="187" mass="21139">MRQIAKLTLGEIKGDLTIYFNWSINALVPFNPGAADNYLQNNMTTIISVAQKLLHEMEYIPEKIYRGVLLKYPVTAVPPHEQLQFLSFTTDRAVAEHFARVDGFGHEIMDLPAQLGTYGYVIDYTPAITKILFHYHLLSVLPYAEALSLIGMDGQAELQGLMRQKEITILQPPQPFTTIRRLPAPPQ</sequence>
<reference evidence="1 2" key="1">
    <citation type="submission" date="2019-07" db="EMBL/GenBank/DDBJ databases">
        <title>Whole genome shotgun sequence of Chitinophaga cymbidii NBRC 109752.</title>
        <authorList>
            <person name="Hosoyama A."/>
            <person name="Uohara A."/>
            <person name="Ohji S."/>
            <person name="Ichikawa N."/>
        </authorList>
    </citation>
    <scope>NUCLEOTIDE SEQUENCE [LARGE SCALE GENOMIC DNA]</scope>
    <source>
        <strain evidence="1 2">NBRC 109752</strain>
    </source>
</reference>
<evidence type="ECO:0000313" key="2">
    <source>
        <dbReference type="Proteomes" id="UP000321436"/>
    </source>
</evidence>
<organism evidence="1 2">
    <name type="scientific">Chitinophaga cymbidii</name>
    <dbReference type="NCBI Taxonomy" id="1096750"/>
    <lineage>
        <taxon>Bacteria</taxon>
        <taxon>Pseudomonadati</taxon>
        <taxon>Bacteroidota</taxon>
        <taxon>Chitinophagia</taxon>
        <taxon>Chitinophagales</taxon>
        <taxon>Chitinophagaceae</taxon>
        <taxon>Chitinophaga</taxon>
    </lineage>
</organism>
<keyword evidence="2" id="KW-1185">Reference proteome</keyword>
<proteinExistence type="predicted"/>
<name>A0A512RFK3_9BACT</name>
<dbReference type="EMBL" id="BKAU01000001">
    <property type="protein sequence ID" value="GEP94475.1"/>
    <property type="molecule type" value="Genomic_DNA"/>
</dbReference>
<dbReference type="OrthoDB" id="9830896at2"/>
<dbReference type="Proteomes" id="UP000321436">
    <property type="component" value="Unassembled WGS sequence"/>
</dbReference>
<dbReference type="AlphaFoldDB" id="A0A512RFK3"/>
<evidence type="ECO:0000313" key="1">
    <source>
        <dbReference type="EMBL" id="GEP94475.1"/>
    </source>
</evidence>
<gene>
    <name evidence="1" type="ORF">CCY01nite_07350</name>
</gene>
<dbReference type="RefSeq" id="WP_146857941.1">
    <property type="nucleotide sequence ID" value="NZ_BKAU01000001.1"/>
</dbReference>
<accession>A0A512RFK3</accession>
<protein>
    <submittedName>
        <fullName evidence="1">Uncharacterized protein</fullName>
    </submittedName>
</protein>
<comment type="caution">
    <text evidence="1">The sequence shown here is derived from an EMBL/GenBank/DDBJ whole genome shotgun (WGS) entry which is preliminary data.</text>
</comment>